<feature type="compositionally biased region" description="Basic and acidic residues" evidence="2">
    <location>
        <begin position="182"/>
        <end position="194"/>
    </location>
</feature>
<keyword evidence="4" id="KW-1185">Reference proteome</keyword>
<dbReference type="EMBL" id="WIXE01014829">
    <property type="protein sequence ID" value="KAK5973985.1"/>
    <property type="molecule type" value="Genomic_DNA"/>
</dbReference>
<gene>
    <name evidence="3" type="ORF">GCK32_004268</name>
</gene>
<dbReference type="Gene3D" id="6.10.250.920">
    <property type="match status" value="1"/>
</dbReference>
<proteinExistence type="predicted"/>
<evidence type="ECO:0000313" key="3">
    <source>
        <dbReference type="EMBL" id="KAK5973985.1"/>
    </source>
</evidence>
<dbReference type="Proteomes" id="UP001331761">
    <property type="component" value="Unassembled WGS sequence"/>
</dbReference>
<protein>
    <submittedName>
        <fullName evidence="3">Uncharacterized protein</fullName>
    </submittedName>
</protein>
<evidence type="ECO:0000256" key="2">
    <source>
        <dbReference type="SAM" id="MobiDB-lite"/>
    </source>
</evidence>
<evidence type="ECO:0000313" key="4">
    <source>
        <dbReference type="Proteomes" id="UP001331761"/>
    </source>
</evidence>
<dbReference type="AlphaFoldDB" id="A0AAN8FBK6"/>
<reference evidence="3 4" key="1">
    <citation type="submission" date="2019-10" db="EMBL/GenBank/DDBJ databases">
        <title>Assembly and Annotation for the nematode Trichostrongylus colubriformis.</title>
        <authorList>
            <person name="Martin J."/>
        </authorList>
    </citation>
    <scope>NUCLEOTIDE SEQUENCE [LARGE SCALE GENOMIC DNA]</scope>
    <source>
        <strain evidence="3">G859</strain>
        <tissue evidence="3">Whole worm</tissue>
    </source>
</reference>
<feature type="region of interest" description="Disordered" evidence="2">
    <location>
        <begin position="166"/>
        <end position="194"/>
    </location>
</feature>
<feature type="coiled-coil region" evidence="1">
    <location>
        <begin position="28"/>
        <end position="73"/>
    </location>
</feature>
<organism evidence="3 4">
    <name type="scientific">Trichostrongylus colubriformis</name>
    <name type="common">Black scour worm</name>
    <dbReference type="NCBI Taxonomy" id="6319"/>
    <lineage>
        <taxon>Eukaryota</taxon>
        <taxon>Metazoa</taxon>
        <taxon>Ecdysozoa</taxon>
        <taxon>Nematoda</taxon>
        <taxon>Chromadorea</taxon>
        <taxon>Rhabditida</taxon>
        <taxon>Rhabditina</taxon>
        <taxon>Rhabditomorpha</taxon>
        <taxon>Strongyloidea</taxon>
        <taxon>Trichostrongylidae</taxon>
        <taxon>Trichostrongylus</taxon>
    </lineage>
</organism>
<sequence>MCDETTVHAAFEVISKLANTCATALKLVKQLYEELAVAVEKAKKSEADSQKVIESLEAKIASLIAERDSFKNRPAAAEDQKVWKNAIESVALLAASISLLIKAEVEWKQKEQEYKRAAVENSAEIEELKQELEWKTREIARLEELCDETVQSEAKLREDLFTAERERDQLKEQLEPTGAPEDPIRELHRPKGDF</sequence>
<comment type="caution">
    <text evidence="3">The sequence shown here is derived from an EMBL/GenBank/DDBJ whole genome shotgun (WGS) entry which is preliminary data.</text>
</comment>
<accession>A0AAN8FBK6</accession>
<keyword evidence="1" id="KW-0175">Coiled coil</keyword>
<evidence type="ECO:0000256" key="1">
    <source>
        <dbReference type="SAM" id="Coils"/>
    </source>
</evidence>
<name>A0AAN8FBK6_TRICO</name>